<dbReference type="EMBL" id="LKAM01000002">
    <property type="protein sequence ID" value="KUM49944.1"/>
    <property type="molecule type" value="Genomic_DNA"/>
</dbReference>
<dbReference type="AlphaFoldDB" id="A0A101M2Y9"/>
<protein>
    <submittedName>
        <fullName evidence="1">Uncharacterized protein</fullName>
    </submittedName>
</protein>
<organism evidence="1">
    <name type="scientific">Picea glauca</name>
    <name type="common">White spruce</name>
    <name type="synonym">Pinus glauca</name>
    <dbReference type="NCBI Taxonomy" id="3330"/>
    <lineage>
        <taxon>Eukaryota</taxon>
        <taxon>Viridiplantae</taxon>
        <taxon>Streptophyta</taxon>
        <taxon>Embryophyta</taxon>
        <taxon>Tracheophyta</taxon>
        <taxon>Spermatophyta</taxon>
        <taxon>Pinopsida</taxon>
        <taxon>Pinidae</taxon>
        <taxon>Conifers I</taxon>
        <taxon>Pinales</taxon>
        <taxon>Pinaceae</taxon>
        <taxon>Picea</taxon>
    </lineage>
</organism>
<proteinExistence type="predicted"/>
<sequence length="187" mass="21924">MTEHNPFYCCISQCNEIATVQKTGEAIRKNIGQRMQQAQFLKWFVIEKRRTLRIEYQPDETGKLVPQPRRQKISFLVGRKALNALYRKKVMFPFCPLHNKELVEGMFQLAYLITPKPSNVRILPLKEVDGLNPLLLRRTREARKQGLIPKDRKKRELDPLTQCACSWRRGSIRLGARLLFIMYGPLE</sequence>
<comment type="caution">
    <text evidence="1">The sequence shown here is derived from an EMBL/GenBank/DDBJ whole genome shotgun (WGS) entry which is preliminary data.</text>
</comment>
<geneLocation type="mitochondrion" evidence="1"/>
<keyword evidence="1" id="KW-0496">Mitochondrion</keyword>
<name>A0A101M2Y9_PICGL</name>
<evidence type="ECO:0000313" key="1">
    <source>
        <dbReference type="EMBL" id="KUM49944.1"/>
    </source>
</evidence>
<gene>
    <name evidence="1" type="ORF">ABT39_MTgene3172</name>
</gene>
<reference evidence="1" key="1">
    <citation type="journal article" date="2015" name="Genome Biol. Evol.">
        <title>Organellar Genomes of White Spruce (Picea glauca): Assembly and Annotation.</title>
        <authorList>
            <person name="Jackman S.D."/>
            <person name="Warren R.L."/>
            <person name="Gibb E.A."/>
            <person name="Vandervalk B.P."/>
            <person name="Mohamadi H."/>
            <person name="Chu J."/>
            <person name="Raymond A."/>
            <person name="Pleasance S."/>
            <person name="Coope R."/>
            <person name="Wildung M.R."/>
            <person name="Ritland C.E."/>
            <person name="Bousquet J."/>
            <person name="Jones S.J."/>
            <person name="Bohlmann J."/>
            <person name="Birol I."/>
        </authorList>
    </citation>
    <scope>NUCLEOTIDE SEQUENCE [LARGE SCALE GENOMIC DNA]</scope>
    <source>
        <tissue evidence="1">Flushing bud</tissue>
    </source>
</reference>
<accession>A0A101M2Y9</accession>